<protein>
    <submittedName>
        <fullName evidence="9">Patched-related protein 9</fullName>
    </submittedName>
</protein>
<comment type="subcellular location">
    <subcellularLocation>
        <location evidence="1">Membrane</location>
        <topology evidence="1">Multi-pass membrane protein</topology>
    </subcellularLocation>
</comment>
<name>F1KQJ5_ASCSU</name>
<evidence type="ECO:0000256" key="7">
    <source>
        <dbReference type="SAM" id="Phobius"/>
    </source>
</evidence>
<dbReference type="EMBL" id="JI164254">
    <property type="protein sequence ID" value="ADY40149.1"/>
    <property type="molecule type" value="mRNA"/>
</dbReference>
<comment type="similarity">
    <text evidence="2">Belongs to the patched family.</text>
</comment>
<keyword evidence="5 7" id="KW-0472">Membrane</keyword>
<keyword evidence="6" id="KW-0325">Glycoprotein</keyword>
<feature type="transmembrane region" description="Helical" evidence="7">
    <location>
        <begin position="270"/>
        <end position="294"/>
    </location>
</feature>
<evidence type="ECO:0000256" key="2">
    <source>
        <dbReference type="ARBA" id="ARBA00005585"/>
    </source>
</evidence>
<dbReference type="SUPFAM" id="SSF82866">
    <property type="entry name" value="Multidrug efflux transporter AcrB transmembrane domain"/>
    <property type="match status" value="2"/>
</dbReference>
<dbReference type="Gene3D" id="1.20.1640.10">
    <property type="entry name" value="Multidrug efflux transporter AcrB transmembrane domain"/>
    <property type="match status" value="2"/>
</dbReference>
<proteinExistence type="evidence at transcript level"/>
<dbReference type="GO" id="GO:0030659">
    <property type="term" value="C:cytoplasmic vesicle membrane"/>
    <property type="evidence" value="ECO:0007669"/>
    <property type="project" value="TreeGrafter"/>
</dbReference>
<feature type="transmembrane region" description="Helical" evidence="7">
    <location>
        <begin position="747"/>
        <end position="766"/>
    </location>
</feature>
<dbReference type="PANTHER" id="PTHR10796:SF92">
    <property type="entry name" value="PATCHED-RELATED, ISOFORM A"/>
    <property type="match status" value="1"/>
</dbReference>
<feature type="transmembrane region" description="Helical" evidence="7">
    <location>
        <begin position="622"/>
        <end position="640"/>
    </location>
</feature>
<dbReference type="GO" id="GO:0018996">
    <property type="term" value="P:molting cycle, collagen and cuticulin-based cuticle"/>
    <property type="evidence" value="ECO:0007669"/>
    <property type="project" value="TreeGrafter"/>
</dbReference>
<evidence type="ECO:0000256" key="3">
    <source>
        <dbReference type="ARBA" id="ARBA00022692"/>
    </source>
</evidence>
<dbReference type="PROSITE" id="PS50156">
    <property type="entry name" value="SSD"/>
    <property type="match status" value="1"/>
</dbReference>
<evidence type="ECO:0000259" key="8">
    <source>
        <dbReference type="PROSITE" id="PS50156"/>
    </source>
</evidence>
<feature type="transmembrane region" description="Helical" evidence="7">
    <location>
        <begin position="646"/>
        <end position="664"/>
    </location>
</feature>
<keyword evidence="4 7" id="KW-1133">Transmembrane helix</keyword>
<feature type="transmembrane region" description="Helical" evidence="7">
    <location>
        <begin position="335"/>
        <end position="361"/>
    </location>
</feature>
<organism evidence="9">
    <name type="scientific">Ascaris suum</name>
    <name type="common">Pig roundworm</name>
    <name type="synonym">Ascaris lumbricoides</name>
    <dbReference type="NCBI Taxonomy" id="6253"/>
    <lineage>
        <taxon>Eukaryota</taxon>
        <taxon>Metazoa</taxon>
        <taxon>Ecdysozoa</taxon>
        <taxon>Nematoda</taxon>
        <taxon>Chromadorea</taxon>
        <taxon>Rhabditida</taxon>
        <taxon>Spirurina</taxon>
        <taxon>Ascaridomorpha</taxon>
        <taxon>Ascaridoidea</taxon>
        <taxon>Ascarididae</taxon>
        <taxon>Ascaris</taxon>
    </lineage>
</organism>
<dbReference type="GO" id="GO:0005886">
    <property type="term" value="C:plasma membrane"/>
    <property type="evidence" value="ECO:0007669"/>
    <property type="project" value="TreeGrafter"/>
</dbReference>
<evidence type="ECO:0000256" key="1">
    <source>
        <dbReference type="ARBA" id="ARBA00004141"/>
    </source>
</evidence>
<dbReference type="GO" id="GO:0006897">
    <property type="term" value="P:endocytosis"/>
    <property type="evidence" value="ECO:0007669"/>
    <property type="project" value="TreeGrafter"/>
</dbReference>
<feature type="transmembrane region" description="Helical" evidence="7">
    <location>
        <begin position="713"/>
        <end position="735"/>
    </location>
</feature>
<feature type="transmembrane region" description="Helical" evidence="7">
    <location>
        <begin position="300"/>
        <end position="323"/>
    </location>
</feature>
<keyword evidence="3 7" id="KW-0812">Transmembrane</keyword>
<accession>F1KQJ5</accession>
<sequence>MIVACHRWVFGRLAKLIALKPGAILVTCVTISLLVCTGNVFITFEDNFRSGYSESNSSTMHEHKAYRDFFNISVAPYTLGLVGECVDGGSILRPEIFAEMKGEVQRGLSKQVRSDDPMESRQTLADYLIFSDENHFTAIDEAINFPNENVVAGYPYYTIFNRRLSMERIMYGWHNHSVNMLWYMMVFRPDTPEVVNRIKETELEWNQELEKKERGILQLSLYGDEVVNHEIHRASINTIPYFFVGATAMILLVFFAVLRYKQNIYGTMFLTFWTVLCPLMAALMSLAIFTLYGIPINCMMLITPFLVLGVGVDNSFLMMHDWFQSKEIDGSGRLSVVLISAGPSVTLTSLTNIAAFLIGSALSPPDVRSFCLCSALALTFHWIFQFCVFAPALLRFHCCKYKLPAAVGQTAYSPAFISYSWFLRKRFVRLLAISVLLIYWSVSIYSAIQMQENFSPRKTFDTESFLAKSLDRYERVFADHEMIYVIAKELPKDVKSLYQVEATIHSLEYLCDNFTTWMEDYEAEYRPTGNNIQEYFSELRTFVDSNPDLLRRVMFDVKDDESMVVKKVSFDICVQGTGKWRDRAMMVKNLRSRMPDGYSIYVYDSAVFDLILSTRRAMTKSVLTTLACLILLCVLFIPAVHATSVAVISVISIAIGVIGGLGAWGADLDVIVMVNVVMAIGLTVDFTAHVSYRCFSGDPNESRVEKVAHGIEMIAFPTALAALTTLLCALPLYFYRVYMYVFFAKTIILSALLGYLHAVFVIPLLVSLF</sequence>
<dbReference type="InterPro" id="IPR051697">
    <property type="entry name" value="Patched_domain-protein"/>
</dbReference>
<feature type="domain" description="SSD" evidence="8">
    <location>
        <begin position="238"/>
        <end position="395"/>
    </location>
</feature>
<feature type="transmembrane region" description="Helical" evidence="7">
    <location>
        <begin position="671"/>
        <end position="693"/>
    </location>
</feature>
<evidence type="ECO:0000313" key="9">
    <source>
        <dbReference type="EMBL" id="ADY40149.1"/>
    </source>
</evidence>
<dbReference type="InterPro" id="IPR000731">
    <property type="entry name" value="SSD"/>
</dbReference>
<feature type="transmembrane region" description="Helical" evidence="7">
    <location>
        <begin position="21"/>
        <end position="44"/>
    </location>
</feature>
<dbReference type="AlphaFoldDB" id="F1KQJ5"/>
<evidence type="ECO:0000256" key="6">
    <source>
        <dbReference type="ARBA" id="ARBA00023180"/>
    </source>
</evidence>
<feature type="transmembrane region" description="Helical" evidence="7">
    <location>
        <begin position="427"/>
        <end position="448"/>
    </location>
</feature>
<evidence type="ECO:0000256" key="5">
    <source>
        <dbReference type="ARBA" id="ARBA00023136"/>
    </source>
</evidence>
<dbReference type="InterPro" id="IPR003392">
    <property type="entry name" value="PTHD_SSD"/>
</dbReference>
<feature type="transmembrane region" description="Helical" evidence="7">
    <location>
        <begin position="367"/>
        <end position="394"/>
    </location>
</feature>
<feature type="transmembrane region" description="Helical" evidence="7">
    <location>
        <begin position="239"/>
        <end position="258"/>
    </location>
</feature>
<dbReference type="PANTHER" id="PTHR10796">
    <property type="entry name" value="PATCHED-RELATED"/>
    <property type="match status" value="1"/>
</dbReference>
<dbReference type="Pfam" id="PF02460">
    <property type="entry name" value="Patched"/>
    <property type="match status" value="1"/>
</dbReference>
<reference evidence="9" key="1">
    <citation type="journal article" date="2011" name="Genome Res.">
        <title>Deep small RNA sequencing from the nematode Ascaris reveals conservation, functional diversification, and novel developmental profiles.</title>
        <authorList>
            <person name="Wang J."/>
            <person name="Czech B."/>
            <person name="Crunk A."/>
            <person name="Wallace A."/>
            <person name="Mitreva M."/>
            <person name="Hannon G.J."/>
            <person name="Davis R.E."/>
        </authorList>
    </citation>
    <scope>NUCLEOTIDE SEQUENCE</scope>
</reference>
<feature type="transmembrane region" description="Helical" evidence="7">
    <location>
        <begin position="401"/>
        <end position="421"/>
    </location>
</feature>
<evidence type="ECO:0000256" key="4">
    <source>
        <dbReference type="ARBA" id="ARBA00022989"/>
    </source>
</evidence>